<accession>A0ABN1MF94</accession>
<comment type="caution">
    <text evidence="2">The sequence shown here is derived from an EMBL/GenBank/DDBJ whole genome shotgun (WGS) entry which is preliminary data.</text>
</comment>
<protein>
    <submittedName>
        <fullName evidence="2">Type IX secretion system membrane protein PorP/SprF</fullName>
    </submittedName>
</protein>
<evidence type="ECO:0000313" key="3">
    <source>
        <dbReference type="Proteomes" id="UP001500507"/>
    </source>
</evidence>
<dbReference type="Pfam" id="PF11751">
    <property type="entry name" value="PorP_SprF"/>
    <property type="match status" value="1"/>
</dbReference>
<name>A0ABN1MF94_9FLAO</name>
<keyword evidence="1" id="KW-0732">Signal</keyword>
<evidence type="ECO:0000313" key="2">
    <source>
        <dbReference type="EMBL" id="GAA0871817.1"/>
    </source>
</evidence>
<evidence type="ECO:0000256" key="1">
    <source>
        <dbReference type="SAM" id="SignalP"/>
    </source>
</evidence>
<proteinExistence type="predicted"/>
<sequence>MTNFTYMKKNISILVIFLIAGLSTKMSAQQDPQYTQYMYNQISFNPAYTGSKEALSGLLLYRSQWLGLDGAPDTFTFSVHSPVDMRKKIGLGLNIIRDEIGPVDETTIDATFSYAINTGAMSKLAFGLKAGGHLLNVNFQELNEQNPGQDVLLQDNIDNNFSPNVGLGLFHYGERHYVGLSVPNLLETEHFDDVNNAVAEERMTYYLTGGYVFDLGINTKFKPTVLAKAIDGAPLQLDGSANFMFYDKFTLGAAYRWDAAVSALVGFRFADQWTVGFAYDYDTTDFEATNDGSIEIFLQFDLFRAYDMLVSPRFF</sequence>
<keyword evidence="3" id="KW-1185">Reference proteome</keyword>
<feature type="chain" id="PRO_5047002455" evidence="1">
    <location>
        <begin position="29"/>
        <end position="315"/>
    </location>
</feature>
<gene>
    <name evidence="2" type="ORF">GCM10009117_09630</name>
</gene>
<dbReference type="EMBL" id="BAAAFG010000012">
    <property type="protein sequence ID" value="GAA0871817.1"/>
    <property type="molecule type" value="Genomic_DNA"/>
</dbReference>
<dbReference type="Proteomes" id="UP001500507">
    <property type="component" value="Unassembled WGS sequence"/>
</dbReference>
<feature type="signal peptide" evidence="1">
    <location>
        <begin position="1"/>
        <end position="28"/>
    </location>
</feature>
<organism evidence="2 3">
    <name type="scientific">Gangjinia marincola</name>
    <dbReference type="NCBI Taxonomy" id="578463"/>
    <lineage>
        <taxon>Bacteria</taxon>
        <taxon>Pseudomonadati</taxon>
        <taxon>Bacteroidota</taxon>
        <taxon>Flavobacteriia</taxon>
        <taxon>Flavobacteriales</taxon>
        <taxon>Flavobacteriaceae</taxon>
        <taxon>Gangjinia</taxon>
    </lineage>
</organism>
<dbReference type="InterPro" id="IPR019861">
    <property type="entry name" value="PorP/SprF_Bacteroidetes"/>
</dbReference>
<reference evidence="2 3" key="1">
    <citation type="journal article" date="2019" name="Int. J. Syst. Evol. Microbiol.">
        <title>The Global Catalogue of Microorganisms (GCM) 10K type strain sequencing project: providing services to taxonomists for standard genome sequencing and annotation.</title>
        <authorList>
            <consortium name="The Broad Institute Genomics Platform"/>
            <consortium name="The Broad Institute Genome Sequencing Center for Infectious Disease"/>
            <person name="Wu L."/>
            <person name="Ma J."/>
        </authorList>
    </citation>
    <scope>NUCLEOTIDE SEQUENCE [LARGE SCALE GENOMIC DNA]</scope>
    <source>
        <strain evidence="2 3">JCM 16082</strain>
    </source>
</reference>
<dbReference type="NCBIfam" id="TIGR03519">
    <property type="entry name" value="T9SS_PorP_fam"/>
    <property type="match status" value="1"/>
</dbReference>